<dbReference type="InterPro" id="IPR011989">
    <property type="entry name" value="ARM-like"/>
</dbReference>
<organism evidence="1 2">
    <name type="scientific">Chrysochromulina tobinii</name>
    <dbReference type="NCBI Taxonomy" id="1460289"/>
    <lineage>
        <taxon>Eukaryota</taxon>
        <taxon>Haptista</taxon>
        <taxon>Haptophyta</taxon>
        <taxon>Prymnesiophyceae</taxon>
        <taxon>Prymnesiales</taxon>
        <taxon>Chrysochromulinaceae</taxon>
        <taxon>Chrysochromulina</taxon>
    </lineage>
</organism>
<evidence type="ECO:0000313" key="2">
    <source>
        <dbReference type="Proteomes" id="UP000037460"/>
    </source>
</evidence>
<dbReference type="AlphaFoldDB" id="A0A0M0J669"/>
<comment type="caution">
    <text evidence="1">The sequence shown here is derived from an EMBL/GenBank/DDBJ whole genome shotgun (WGS) entry which is preliminary data.</text>
</comment>
<dbReference type="PANTHER" id="PTHR12363:SF54">
    <property type="entry name" value="NUCLEAR TRANSPORT RECEPTOR"/>
    <property type="match status" value="1"/>
</dbReference>
<accession>A0A0M0J669</accession>
<dbReference type="GO" id="GO:0006606">
    <property type="term" value="P:protein import into nucleus"/>
    <property type="evidence" value="ECO:0007669"/>
    <property type="project" value="TreeGrafter"/>
</dbReference>
<evidence type="ECO:0000313" key="1">
    <source>
        <dbReference type="EMBL" id="KOO21832.1"/>
    </source>
</evidence>
<dbReference type="Proteomes" id="UP000037460">
    <property type="component" value="Unassembled WGS sequence"/>
</dbReference>
<reference evidence="2" key="1">
    <citation type="journal article" date="2015" name="PLoS Genet.">
        <title>Genome Sequence and Transcriptome Analyses of Chrysochromulina tobin: Metabolic Tools for Enhanced Algal Fitness in the Prominent Order Prymnesiales (Haptophyceae).</title>
        <authorList>
            <person name="Hovde B.T."/>
            <person name="Deodato C.R."/>
            <person name="Hunsperger H.M."/>
            <person name="Ryken S.A."/>
            <person name="Yost W."/>
            <person name="Jha R.K."/>
            <person name="Patterson J."/>
            <person name="Monnat R.J. Jr."/>
            <person name="Barlow S.B."/>
            <person name="Starkenburg S.R."/>
            <person name="Cattolico R.A."/>
        </authorList>
    </citation>
    <scope>NUCLEOTIDE SEQUENCE</scope>
    <source>
        <strain evidence="2">CCMP291</strain>
    </source>
</reference>
<dbReference type="InterPro" id="IPR016024">
    <property type="entry name" value="ARM-type_fold"/>
</dbReference>
<sequence length="1069" mass="115234">MGDAEKLKQAVYALYAPTSPAKTRGEANAWLMSFTATFPAWEAARTALSDPDEKVQFIGANMFKMKVCSEWHSLPEGAKAQIYGVLKEVVGKIPVGAPDGFMRLTAASKQLCLALAAAAVRSGALESFATDALTLAKDPSGKGAAVAIELLIALPQELLERTTAQAPSGDGGPMTLASSAPTLKRVQSGEGAMLEGRPELRGLLPQVLQLLTAVVEHFGAGSGPEHAECVTQCLKCLEKWNSLEMGYSLVMLADSFPALLQCVLGAFTSPVEPLVVAAADAFVELLSSNNTVLSVGVERQVALTHQISNHLQLVADQLRVKEAAAADDGTMSESQYHFCRALCAFADRAVDIVSTCQDDTLLPLVNLLFCCLGADLRVAELTVDFWASIQDTPLAQRHPQLGVPLYRELQMRVLAKCTLPQSFTSWEDETSLEEDDFERFREQSGQELLTACLQLLRTEFIGTLRARLESPAGGGGAPPPWQQLELVCWATRVLHAELKTTLSREHETLAADPASTQRQLEFNSSIKALVESLLTPIAAGAFAMQPAQVRASAVRLVGNFGKTLAAEHSHSLEGVVHFVLSSLVVDGAAEHAAIAFRSLCVHAKRQLGRQETVLALLRVCEPALSNVELTAELRIALAEGLARLVAELPSRDDQARSALTELLRTPCTLLQNALQHGATAGEAGVGAWRRQSAENVATQVALVGAAIRFCDRYNVDVPGAAANVNPVLPVMQSGVWDLLLQVAGAYRSEAVVVQAMCELYSRMMATMGMLMRPLLPQLLHELARTFPSTPVVGVLSTLRDAIEQYGRQQDDELHDTLLFVMSELVNFFCAWLSSTKEPEVRPMATDGDGSQRIATDGDGLRLIQCASPIEQAQPELLTAFWEMCHRCLVFQPGLLLSLPCAGALFDAAVACVRHQEFQHTRAVLTFICLFMCPTEAANPFRETSVMCIQASGKQLLRECLSGLAAVSPDNLVDHQVELMRVLVEACPGAVATWLNELLCAQHGASDGLITGAIDPQGVTMRSFAALVLQQPALGQAEFQCVASDFSRICRGKLAPDSLNRHSHLMRSGQ</sequence>
<dbReference type="SUPFAM" id="SSF48371">
    <property type="entry name" value="ARM repeat"/>
    <property type="match status" value="1"/>
</dbReference>
<dbReference type="OrthoDB" id="538933at2759"/>
<dbReference type="GO" id="GO:0005737">
    <property type="term" value="C:cytoplasm"/>
    <property type="evidence" value="ECO:0007669"/>
    <property type="project" value="TreeGrafter"/>
</dbReference>
<protein>
    <submittedName>
        <fullName evidence="1">Uncharacterized protein</fullName>
    </submittedName>
</protein>
<proteinExistence type="predicted"/>
<dbReference type="PANTHER" id="PTHR12363">
    <property type="entry name" value="TRANSPORTIN 3 AND IMPORTIN 13"/>
    <property type="match status" value="1"/>
</dbReference>
<keyword evidence="2" id="KW-1185">Reference proteome</keyword>
<gene>
    <name evidence="1" type="ORF">Ctob_004755</name>
</gene>
<dbReference type="EMBL" id="JWZX01003330">
    <property type="protein sequence ID" value="KOO21832.1"/>
    <property type="molecule type" value="Genomic_DNA"/>
</dbReference>
<dbReference type="InterPro" id="IPR051345">
    <property type="entry name" value="Importin_beta-like_NTR"/>
</dbReference>
<name>A0A0M0J669_9EUKA</name>
<dbReference type="Gene3D" id="1.25.10.10">
    <property type="entry name" value="Leucine-rich Repeat Variant"/>
    <property type="match status" value="1"/>
</dbReference>